<dbReference type="RefSeq" id="WP_101304041.1">
    <property type="nucleotide sequence ID" value="NZ_CP025197.1"/>
</dbReference>
<dbReference type="OrthoDB" id="9802958at2"/>
<name>A0A2K9E930_9FIRM</name>
<dbReference type="SMART" id="SM00232">
    <property type="entry name" value="JAB_MPN"/>
    <property type="match status" value="1"/>
</dbReference>
<dbReference type="Gene3D" id="3.40.140.10">
    <property type="entry name" value="Cytidine Deaminase, domain 2"/>
    <property type="match status" value="1"/>
</dbReference>
<dbReference type="EMBL" id="CP025197">
    <property type="protein sequence ID" value="AUG56504.1"/>
    <property type="molecule type" value="Genomic_DNA"/>
</dbReference>
<gene>
    <name evidence="7" type="primary">mec</name>
    <name evidence="8" type="ORF">B9R14_07350</name>
    <name evidence="7" type="ORF">HVS_02745</name>
</gene>
<dbReference type="InterPro" id="IPR051929">
    <property type="entry name" value="VirAsm_ModProt"/>
</dbReference>
<dbReference type="EC" id="3.4.17.-" evidence="7"/>
<keyword evidence="3 7" id="KW-0378">Hydrolase</keyword>
<dbReference type="SUPFAM" id="SSF102712">
    <property type="entry name" value="JAB1/MPN domain"/>
    <property type="match status" value="1"/>
</dbReference>
<dbReference type="Proteomes" id="UP000233534">
    <property type="component" value="Chromosome"/>
</dbReference>
<keyword evidence="1" id="KW-0645">Protease</keyword>
<reference evidence="7 9" key="1">
    <citation type="submission" date="2017-12" db="EMBL/GenBank/DDBJ databases">
        <title>Complete genome sequence of Herbivorax saccincola GGR1, a novel Cellulosome-producing hydrolytic bacterium in a thermophilic biogas plant, established by Illumina and Nanopore MinION sequencing.</title>
        <authorList>
            <person name="Pechtl A."/>
            <person name="Ruckert C."/>
            <person name="Koeck D.E."/>
            <person name="Maus I."/>
            <person name="Winkler A."/>
            <person name="Kalinowski J."/>
            <person name="Puhler A."/>
            <person name="Schwarz W.W."/>
            <person name="Zverlov V.V."/>
            <person name="Schluter A."/>
            <person name="Liebl W."/>
        </authorList>
    </citation>
    <scope>NUCLEOTIDE SEQUENCE [LARGE SCALE GENOMIC DNA]</scope>
    <source>
        <strain evidence="7">GGR1</strain>
        <strain evidence="9">SR1</strain>
    </source>
</reference>
<dbReference type="GO" id="GO:0004180">
    <property type="term" value="F:carboxypeptidase activity"/>
    <property type="evidence" value="ECO:0007669"/>
    <property type="project" value="UniProtKB-KW"/>
</dbReference>
<dbReference type="PANTHER" id="PTHR34858:SF1">
    <property type="entry name" value="CYSO-CYSTEINE PEPTIDASE"/>
    <property type="match status" value="1"/>
</dbReference>
<evidence type="ECO:0000256" key="2">
    <source>
        <dbReference type="ARBA" id="ARBA00022723"/>
    </source>
</evidence>
<evidence type="ECO:0000313" key="7">
    <source>
        <dbReference type="EMBL" id="AUG56504.1"/>
    </source>
</evidence>
<evidence type="ECO:0000256" key="1">
    <source>
        <dbReference type="ARBA" id="ARBA00022670"/>
    </source>
</evidence>
<dbReference type="KEGG" id="hsc:HVS_02745"/>
<dbReference type="GO" id="GO:0008270">
    <property type="term" value="F:zinc ion binding"/>
    <property type="evidence" value="ECO:0007669"/>
    <property type="project" value="TreeGrafter"/>
</dbReference>
<evidence type="ECO:0000256" key="3">
    <source>
        <dbReference type="ARBA" id="ARBA00022801"/>
    </source>
</evidence>
<dbReference type="InterPro" id="IPR000555">
    <property type="entry name" value="JAMM/MPN+_dom"/>
</dbReference>
<evidence type="ECO:0000313" key="10">
    <source>
        <dbReference type="Proteomes" id="UP000239720"/>
    </source>
</evidence>
<dbReference type="PANTHER" id="PTHR34858">
    <property type="entry name" value="CYSO-CYSTEINE PEPTIDASE"/>
    <property type="match status" value="1"/>
</dbReference>
<protein>
    <submittedName>
        <fullName evidence="7">CysO-cysteine peptidase</fullName>
        <ecNumber evidence="7">3.4.17.-</ecNumber>
    </submittedName>
</protein>
<proteinExistence type="predicted"/>
<keyword evidence="5" id="KW-0482">Metalloprotease</keyword>
<evidence type="ECO:0000259" key="6">
    <source>
        <dbReference type="PROSITE" id="PS50249"/>
    </source>
</evidence>
<dbReference type="InterPro" id="IPR028090">
    <property type="entry name" value="JAB_dom_prok"/>
</dbReference>
<dbReference type="FunFam" id="3.40.140.10:FF:000085">
    <property type="entry name" value="Mov34/MPN/PAD-1 family protein"/>
    <property type="match status" value="1"/>
</dbReference>
<evidence type="ECO:0000256" key="5">
    <source>
        <dbReference type="ARBA" id="ARBA00023049"/>
    </source>
</evidence>
<reference evidence="8 10" key="2">
    <citation type="journal article" date="2018" name="Syst. Appl. Microbiol.">
        <title>Characterization and high-quality draft genome sequence of Herbivorax saccincola A7, an anaerobic, alkaliphilic, thermophilic, cellulolytic, and xylanolytic bacterium.</title>
        <authorList>
            <person name="Aikawa S."/>
            <person name="Baramee S."/>
            <person name="Sermsathanaswadi J."/>
            <person name="Thianheng P."/>
            <person name="Tachaapaikoon C."/>
            <person name="Shikata A."/>
            <person name="Waeonukul R."/>
            <person name="Pason P."/>
            <person name="Ratanakhanokchai K."/>
            <person name="Kosugi A."/>
        </authorList>
    </citation>
    <scope>NUCLEOTIDE SEQUENCE [LARGE SCALE GENOMIC DNA]</scope>
    <source>
        <strain evidence="8 10">A7</strain>
    </source>
</reference>
<dbReference type="GO" id="GO:0008235">
    <property type="term" value="F:metalloexopeptidase activity"/>
    <property type="evidence" value="ECO:0007669"/>
    <property type="project" value="TreeGrafter"/>
</dbReference>
<keyword evidence="2" id="KW-0479">Metal-binding</keyword>
<dbReference type="AlphaFoldDB" id="A0A2K9E930"/>
<keyword evidence="7" id="KW-0121">Carboxypeptidase</keyword>
<evidence type="ECO:0000313" key="9">
    <source>
        <dbReference type="Proteomes" id="UP000233534"/>
    </source>
</evidence>
<evidence type="ECO:0000313" key="8">
    <source>
        <dbReference type="EMBL" id="PQQ68293.1"/>
    </source>
</evidence>
<dbReference type="Proteomes" id="UP000239720">
    <property type="component" value="Unassembled WGS sequence"/>
</dbReference>
<accession>A0A2K9E930</accession>
<dbReference type="GO" id="GO:0006508">
    <property type="term" value="P:proteolysis"/>
    <property type="evidence" value="ECO:0007669"/>
    <property type="project" value="UniProtKB-KW"/>
</dbReference>
<dbReference type="Pfam" id="PF14464">
    <property type="entry name" value="Prok-JAB"/>
    <property type="match status" value="1"/>
</dbReference>
<keyword evidence="4" id="KW-0862">Zinc</keyword>
<evidence type="ECO:0000256" key="4">
    <source>
        <dbReference type="ARBA" id="ARBA00022833"/>
    </source>
</evidence>
<dbReference type="CDD" id="cd08070">
    <property type="entry name" value="MPN_like"/>
    <property type="match status" value="1"/>
</dbReference>
<sequence>MIVLSKKHFKTILDHSLSELPNEACGLVAGTIEGDKKIIQKVYLLTNIDKSPEHFSMDPKEQFDAVRDMRKNNFVLIGNFHSHPQTPPRPSEEDKRLAYDKSMSYMILSLTDRRRPLLKSFQIIDGKVIEEEIEEVE</sequence>
<keyword evidence="9" id="KW-1185">Reference proteome</keyword>
<feature type="domain" description="MPN" evidence="6">
    <location>
        <begin position="2"/>
        <end position="137"/>
    </location>
</feature>
<organism evidence="7 9">
    <name type="scientific">Acetivibrio saccincola</name>
    <dbReference type="NCBI Taxonomy" id="1677857"/>
    <lineage>
        <taxon>Bacteria</taxon>
        <taxon>Bacillati</taxon>
        <taxon>Bacillota</taxon>
        <taxon>Clostridia</taxon>
        <taxon>Eubacteriales</taxon>
        <taxon>Oscillospiraceae</taxon>
        <taxon>Acetivibrio</taxon>
    </lineage>
</organism>
<dbReference type="PROSITE" id="PS50249">
    <property type="entry name" value="MPN"/>
    <property type="match status" value="1"/>
</dbReference>
<dbReference type="EMBL" id="NEMB01000003">
    <property type="protein sequence ID" value="PQQ68293.1"/>
    <property type="molecule type" value="Genomic_DNA"/>
</dbReference>
<dbReference type="InterPro" id="IPR037518">
    <property type="entry name" value="MPN"/>
</dbReference>